<reference evidence="2" key="1">
    <citation type="submission" date="2022-11" db="UniProtKB">
        <authorList>
            <consortium name="WormBaseParasite"/>
        </authorList>
    </citation>
    <scope>IDENTIFICATION</scope>
</reference>
<evidence type="ECO:0000313" key="1">
    <source>
        <dbReference type="Proteomes" id="UP000887564"/>
    </source>
</evidence>
<dbReference type="Pfam" id="PF21033">
    <property type="entry name" value="RMD1-3"/>
    <property type="match status" value="1"/>
</dbReference>
<sequence length="140" mass="15908">MSSEKSSKYWRVIIFNDALCISGREYATEAYKLDENNFNVLKWVAVLTGSLTDYLGTQAKIEQGNLFKKYLDKAIAMQPTERTLLHMRGRFAFSVANLSWLERKAAAAFFTAVPRATVDDALEDFLAVCSFHIPRISRLC</sequence>
<dbReference type="PANTHER" id="PTHR16056:SF20">
    <property type="entry name" value="C2H2-TYPE DOMAIN-CONTAINING PROTEIN-RELATED"/>
    <property type="match status" value="1"/>
</dbReference>
<dbReference type="InterPro" id="IPR049039">
    <property type="entry name" value="RMD1-3_a_helical_rpt"/>
</dbReference>
<evidence type="ECO:0000313" key="2">
    <source>
        <dbReference type="WBParaSite" id="PEQ_0001107201-mRNA-1"/>
    </source>
</evidence>
<dbReference type="AlphaFoldDB" id="A0A914RY21"/>
<keyword evidence="1" id="KW-1185">Reference proteome</keyword>
<protein>
    <submittedName>
        <fullName evidence="2">Uncharacterized protein</fullName>
    </submittedName>
</protein>
<organism evidence="1 2">
    <name type="scientific">Parascaris equorum</name>
    <name type="common">Equine roundworm</name>
    <dbReference type="NCBI Taxonomy" id="6256"/>
    <lineage>
        <taxon>Eukaryota</taxon>
        <taxon>Metazoa</taxon>
        <taxon>Ecdysozoa</taxon>
        <taxon>Nematoda</taxon>
        <taxon>Chromadorea</taxon>
        <taxon>Rhabditida</taxon>
        <taxon>Spirurina</taxon>
        <taxon>Ascaridomorpha</taxon>
        <taxon>Ascaridoidea</taxon>
        <taxon>Ascarididae</taxon>
        <taxon>Parascaris</taxon>
    </lineage>
</organism>
<accession>A0A914RY21</accession>
<dbReference type="GO" id="GO:0005876">
    <property type="term" value="C:spindle microtubule"/>
    <property type="evidence" value="ECO:0007669"/>
    <property type="project" value="TreeGrafter"/>
</dbReference>
<dbReference type="PANTHER" id="PTHR16056">
    <property type="entry name" value="REGULATOR OF MICROTUBULE DYNAMICS PROTEIN"/>
    <property type="match status" value="1"/>
</dbReference>
<dbReference type="GO" id="GO:0008017">
    <property type="term" value="F:microtubule binding"/>
    <property type="evidence" value="ECO:0007669"/>
    <property type="project" value="TreeGrafter"/>
</dbReference>
<proteinExistence type="predicted"/>
<dbReference type="GO" id="GO:0097431">
    <property type="term" value="C:mitotic spindle pole"/>
    <property type="evidence" value="ECO:0007669"/>
    <property type="project" value="TreeGrafter"/>
</dbReference>
<dbReference type="WBParaSite" id="PEQ_0001107201-mRNA-1">
    <property type="protein sequence ID" value="PEQ_0001107201-mRNA-1"/>
    <property type="gene ID" value="PEQ_0001107201"/>
</dbReference>
<dbReference type="Proteomes" id="UP000887564">
    <property type="component" value="Unplaced"/>
</dbReference>
<name>A0A914RY21_PAREQ</name>
<dbReference type="GO" id="GO:0005739">
    <property type="term" value="C:mitochondrion"/>
    <property type="evidence" value="ECO:0007669"/>
    <property type="project" value="TreeGrafter"/>
</dbReference>